<organism evidence="1 2">
    <name type="scientific">Candidatus Fimicola merdigallinarum</name>
    <dbReference type="NCBI Taxonomy" id="2840819"/>
    <lineage>
        <taxon>Bacteria</taxon>
        <taxon>Bacillati</taxon>
        <taxon>Bacillota</taxon>
        <taxon>Clostridia</taxon>
        <taxon>Lachnospirales</taxon>
        <taxon>Lachnospiraceae</taxon>
        <taxon>Lachnospiraceae incertae sedis</taxon>
        <taxon>Candidatus Fimicola</taxon>
    </lineage>
</organism>
<dbReference type="EMBL" id="JADIMX010000164">
    <property type="protein sequence ID" value="MBO8435327.1"/>
    <property type="molecule type" value="Genomic_DNA"/>
</dbReference>
<dbReference type="Proteomes" id="UP000823611">
    <property type="component" value="Unassembled WGS sequence"/>
</dbReference>
<proteinExistence type="predicted"/>
<sequence>MDKKTYEIMHINKIVAQIDFVGRSKIYYPEFMPYNLYLEEEEDIETLVNNVTNFNYWCATRVLTLDRKYAKEILNSIGMKQAVTDKDRSKIALSYRCASLTDVFWVREKGEDITFEEVNLYENHLSDIFIDIALKGKQYIVDSTSLARDLSTNGCFPKAWKRTDNGFILLKDGDRDSVERELLASKICQCFDVFQVIYEAGYFDGEKVTMSKNFTSKEYSIVSMEALEIYLENNDIKAKDYILKIDSYNYYMMNIIDYLVGNTDRHWGNWGVLVDNRNNKPICLYKLMDFNQSFKSYDDLDGANCQTTFGVKMTQKEAGLEAVSKIGINQIKPIDERFFSELPEYYEMFKKRMDILLNNISRPRA</sequence>
<dbReference type="AlphaFoldDB" id="A0A9D9DYF9"/>
<evidence type="ECO:0008006" key="3">
    <source>
        <dbReference type="Google" id="ProtNLM"/>
    </source>
</evidence>
<reference evidence="1" key="2">
    <citation type="journal article" date="2021" name="PeerJ">
        <title>Extensive microbial diversity within the chicken gut microbiome revealed by metagenomics and culture.</title>
        <authorList>
            <person name="Gilroy R."/>
            <person name="Ravi A."/>
            <person name="Getino M."/>
            <person name="Pursley I."/>
            <person name="Horton D.L."/>
            <person name="Alikhan N.F."/>
            <person name="Baker D."/>
            <person name="Gharbi K."/>
            <person name="Hall N."/>
            <person name="Watson M."/>
            <person name="Adriaenssens E.M."/>
            <person name="Foster-Nyarko E."/>
            <person name="Jarju S."/>
            <person name="Secka A."/>
            <person name="Antonio M."/>
            <person name="Oren A."/>
            <person name="Chaudhuri R.R."/>
            <person name="La Ragione R."/>
            <person name="Hildebrand F."/>
            <person name="Pallen M.J."/>
        </authorList>
    </citation>
    <scope>NUCLEOTIDE SEQUENCE</scope>
    <source>
        <strain evidence="1">F6-4510</strain>
    </source>
</reference>
<reference evidence="1" key="1">
    <citation type="submission" date="2020-10" db="EMBL/GenBank/DDBJ databases">
        <authorList>
            <person name="Gilroy R."/>
        </authorList>
    </citation>
    <scope>NUCLEOTIDE SEQUENCE</scope>
    <source>
        <strain evidence="1">F6-4510</strain>
    </source>
</reference>
<evidence type="ECO:0000313" key="2">
    <source>
        <dbReference type="Proteomes" id="UP000823611"/>
    </source>
</evidence>
<name>A0A9D9DYF9_9FIRM</name>
<evidence type="ECO:0000313" key="1">
    <source>
        <dbReference type="EMBL" id="MBO8435327.1"/>
    </source>
</evidence>
<accession>A0A9D9DYF9</accession>
<gene>
    <name evidence="1" type="ORF">IAC55_08420</name>
</gene>
<dbReference type="Gene3D" id="1.10.1070.20">
    <property type="match status" value="1"/>
</dbReference>
<protein>
    <recommendedName>
        <fullName evidence="3">HipA-like C-terminal domain-containing protein</fullName>
    </recommendedName>
</protein>
<comment type="caution">
    <text evidence="1">The sequence shown here is derived from an EMBL/GenBank/DDBJ whole genome shotgun (WGS) entry which is preliminary data.</text>
</comment>